<dbReference type="GO" id="GO:0005085">
    <property type="term" value="F:guanyl-nucleotide exchange factor activity"/>
    <property type="evidence" value="ECO:0007669"/>
    <property type="project" value="InterPro"/>
</dbReference>
<evidence type="ECO:0000313" key="8">
    <source>
        <dbReference type="EMBL" id="ORY96860.1"/>
    </source>
</evidence>
<dbReference type="SUPFAM" id="SSF48371">
    <property type="entry name" value="ARM repeat"/>
    <property type="match status" value="1"/>
</dbReference>
<keyword evidence="4" id="KW-0963">Cytoplasm</keyword>
<evidence type="ECO:0000256" key="2">
    <source>
        <dbReference type="ARBA" id="ARBA00004240"/>
    </source>
</evidence>
<protein>
    <submittedName>
        <fullName evidence="8">Armadillo-type protein</fullName>
    </submittedName>
</protein>
<dbReference type="Gene3D" id="1.25.10.10">
    <property type="entry name" value="Leucine-rich Repeat Variant"/>
    <property type="match status" value="2"/>
</dbReference>
<dbReference type="GO" id="GO:0005739">
    <property type="term" value="C:mitochondrion"/>
    <property type="evidence" value="ECO:0007669"/>
    <property type="project" value="UniProtKB-SubCell"/>
</dbReference>
<dbReference type="AlphaFoldDB" id="A0A1X2HDN6"/>
<dbReference type="InParanoid" id="A0A1X2HDN6"/>
<dbReference type="STRING" id="13706.A0A1X2HDN6"/>
<dbReference type="SMART" id="SM00185">
    <property type="entry name" value="ARM"/>
    <property type="match status" value="5"/>
</dbReference>
<dbReference type="GO" id="GO:0005783">
    <property type="term" value="C:endoplasmic reticulum"/>
    <property type="evidence" value="ECO:0007669"/>
    <property type="project" value="UniProtKB-SubCell"/>
</dbReference>
<comment type="subcellular location">
    <subcellularLocation>
        <location evidence="3">Cytoplasm</location>
        <location evidence="3">Cytosol</location>
    </subcellularLocation>
    <subcellularLocation>
        <location evidence="2">Endoplasmic reticulum</location>
    </subcellularLocation>
    <subcellularLocation>
        <location evidence="1">Mitochondrion</location>
    </subcellularLocation>
</comment>
<keyword evidence="5" id="KW-0256">Endoplasmic reticulum</keyword>
<keyword evidence="6" id="KW-0496">Mitochondrion</keyword>
<evidence type="ECO:0000256" key="4">
    <source>
        <dbReference type="ARBA" id="ARBA00022490"/>
    </source>
</evidence>
<evidence type="ECO:0000313" key="9">
    <source>
        <dbReference type="Proteomes" id="UP000242180"/>
    </source>
</evidence>
<reference evidence="8 9" key="1">
    <citation type="submission" date="2016-07" db="EMBL/GenBank/DDBJ databases">
        <title>Pervasive Adenine N6-methylation of Active Genes in Fungi.</title>
        <authorList>
            <consortium name="DOE Joint Genome Institute"/>
            <person name="Mondo S.J."/>
            <person name="Dannebaum R.O."/>
            <person name="Kuo R.C."/>
            <person name="Labutti K."/>
            <person name="Haridas S."/>
            <person name="Kuo A."/>
            <person name="Salamov A."/>
            <person name="Ahrendt S.R."/>
            <person name="Lipzen A."/>
            <person name="Sullivan W."/>
            <person name="Andreopoulos W.B."/>
            <person name="Clum A."/>
            <person name="Lindquist E."/>
            <person name="Daum C."/>
            <person name="Ramamoorthy G.K."/>
            <person name="Gryganskyi A."/>
            <person name="Culley D."/>
            <person name="Magnuson J.K."/>
            <person name="James T.Y."/>
            <person name="O'Malley M.A."/>
            <person name="Stajich J.E."/>
            <person name="Spatafora J.W."/>
            <person name="Visel A."/>
            <person name="Grigoriev I.V."/>
        </authorList>
    </citation>
    <scope>NUCLEOTIDE SEQUENCE [LARGE SCALE GENOMIC DNA]</scope>
    <source>
        <strain evidence="8 9">NRRL 2496</strain>
    </source>
</reference>
<evidence type="ECO:0000256" key="6">
    <source>
        <dbReference type="ARBA" id="ARBA00023128"/>
    </source>
</evidence>
<dbReference type="OrthoDB" id="26149at2759"/>
<evidence type="ECO:0000256" key="7">
    <source>
        <dbReference type="SAM" id="MobiDB-lite"/>
    </source>
</evidence>
<sequence>MKEMQDVVNRLSTYDNEKLAAHLDLIRLTFQQLSDSTELDAAAWQSATQLAEISANAARTESMRTPLGDVIAPLAHLLSLSTDDQTAFRIQALRVLGNICFDHAENRKRVHEVNIIPTVVPYLQQHQDPTLIRTACGFCQNSTVEYAPLQEQLGNSDGLTFLLQLLDPARMDHGEEITVMMATKALENLVEEDSTRAKLSTSDTIGRLVQMIKYSWQVDQLENTDLLGSWTDILLQILAENDDMQNALLNSGYFSLLLDFMENAELTPENSEDKEEKERFDEVKNSFSKIIVYAASSGKQLCIVSVPFLETHSQIDEKLEELYKNEEVLSKFIEWSASDQDNLVQTAAYALGNLARTDEHCIELVNKYHLQEKLLEKYKSTEHATIQYAILGCLKHLCMPRQTKATLGAVIPVVSPMLESSKDMLKRNQFLTIGIIKLLCANEYDNARRVAEEPVVGNDTCLDLVLHFLKRVDDVAAKSEAARVLANVVKSVWLQNAEQSTVLRERLMTREVVESIAELTRSSKFVVLKNDGIIALSVLFADGGKLPKEVFTAVTQDAPRVEPSDEEQEAEEGNKVEVETRSFLQVLVDIACSDNNGLPDELRCNALVLTDKLSAAAAAQGTLPSPGASIFCSYVIGRSRCI</sequence>
<evidence type="ECO:0000256" key="3">
    <source>
        <dbReference type="ARBA" id="ARBA00004514"/>
    </source>
</evidence>
<organism evidence="8 9">
    <name type="scientific">Syncephalastrum racemosum</name>
    <name type="common">Filamentous fungus</name>
    <dbReference type="NCBI Taxonomy" id="13706"/>
    <lineage>
        <taxon>Eukaryota</taxon>
        <taxon>Fungi</taxon>
        <taxon>Fungi incertae sedis</taxon>
        <taxon>Mucoromycota</taxon>
        <taxon>Mucoromycotina</taxon>
        <taxon>Mucoromycetes</taxon>
        <taxon>Mucorales</taxon>
        <taxon>Syncephalastraceae</taxon>
        <taxon>Syncephalastrum</taxon>
    </lineage>
</organism>
<dbReference type="GO" id="GO:0005829">
    <property type="term" value="C:cytosol"/>
    <property type="evidence" value="ECO:0007669"/>
    <property type="project" value="UniProtKB-SubCell"/>
</dbReference>
<dbReference type="OMA" id="NGTEHQM"/>
<dbReference type="Proteomes" id="UP000242180">
    <property type="component" value="Unassembled WGS sequence"/>
</dbReference>
<gene>
    <name evidence="8" type="ORF">BCR43DRAFT_564079</name>
</gene>
<dbReference type="InterPro" id="IPR011989">
    <property type="entry name" value="ARM-like"/>
</dbReference>
<accession>A0A1X2HDN6</accession>
<comment type="caution">
    <text evidence="8">The sequence shown here is derived from an EMBL/GenBank/DDBJ whole genome shotgun (WGS) entry which is preliminary data.</text>
</comment>
<dbReference type="InterPro" id="IPR000225">
    <property type="entry name" value="Armadillo"/>
</dbReference>
<dbReference type="InterPro" id="IPR040144">
    <property type="entry name" value="RAP1GDS1"/>
</dbReference>
<proteinExistence type="predicted"/>
<feature type="region of interest" description="Disordered" evidence="7">
    <location>
        <begin position="556"/>
        <end position="575"/>
    </location>
</feature>
<name>A0A1X2HDN6_SYNRA</name>
<dbReference type="EMBL" id="MCGN01000005">
    <property type="protein sequence ID" value="ORY96860.1"/>
    <property type="molecule type" value="Genomic_DNA"/>
</dbReference>
<evidence type="ECO:0000256" key="1">
    <source>
        <dbReference type="ARBA" id="ARBA00004173"/>
    </source>
</evidence>
<dbReference type="PANTHER" id="PTHR10957">
    <property type="entry name" value="RAP1 GTPASE-GDP DISSOCIATION STIMULATOR 1"/>
    <property type="match status" value="1"/>
</dbReference>
<keyword evidence="9" id="KW-1185">Reference proteome</keyword>
<evidence type="ECO:0000256" key="5">
    <source>
        <dbReference type="ARBA" id="ARBA00022824"/>
    </source>
</evidence>
<dbReference type="InterPro" id="IPR016024">
    <property type="entry name" value="ARM-type_fold"/>
</dbReference>